<evidence type="ECO:0000313" key="1">
    <source>
        <dbReference type="EMBL" id="QHT96747.1"/>
    </source>
</evidence>
<dbReference type="AlphaFoldDB" id="A0A6C0IY13"/>
<accession>A0A6C0IY13</accession>
<organism evidence="1">
    <name type="scientific">viral metagenome</name>
    <dbReference type="NCBI Taxonomy" id="1070528"/>
    <lineage>
        <taxon>unclassified sequences</taxon>
        <taxon>metagenomes</taxon>
        <taxon>organismal metagenomes</taxon>
    </lineage>
</organism>
<dbReference type="EMBL" id="MN740267">
    <property type="protein sequence ID" value="QHT96747.1"/>
    <property type="molecule type" value="Genomic_DNA"/>
</dbReference>
<reference evidence="1" key="1">
    <citation type="journal article" date="2020" name="Nature">
        <title>Giant virus diversity and host interactions through global metagenomics.</title>
        <authorList>
            <person name="Schulz F."/>
            <person name="Roux S."/>
            <person name="Paez-Espino D."/>
            <person name="Jungbluth S."/>
            <person name="Walsh D.A."/>
            <person name="Denef V.J."/>
            <person name="McMahon K.D."/>
            <person name="Konstantinidis K.T."/>
            <person name="Eloe-Fadrosh E.A."/>
            <person name="Kyrpides N.C."/>
            <person name="Woyke T."/>
        </authorList>
    </citation>
    <scope>NUCLEOTIDE SEQUENCE</scope>
    <source>
        <strain evidence="1">GVMAG-M-3300024336-7</strain>
    </source>
</reference>
<protein>
    <submittedName>
        <fullName evidence="1">Uncharacterized protein</fullName>
    </submittedName>
</protein>
<proteinExistence type="predicted"/>
<name>A0A6C0IY13_9ZZZZ</name>
<sequence>MGSAVGGGSGDNDDVVISIMQYNHSKCRSDIFSFDTYLKLTK</sequence>